<dbReference type="PANTHER" id="PTHR43591:SF110">
    <property type="entry name" value="RHODANESE DOMAIN-CONTAINING PROTEIN"/>
    <property type="match status" value="1"/>
</dbReference>
<gene>
    <name evidence="2" type="ORF">A2786_03310</name>
</gene>
<dbReference type="GO" id="GO:0008757">
    <property type="term" value="F:S-adenosylmethionine-dependent methyltransferase activity"/>
    <property type="evidence" value="ECO:0007669"/>
    <property type="project" value="InterPro"/>
</dbReference>
<protein>
    <recommendedName>
        <fullName evidence="1">Methyltransferase type 11 domain-containing protein</fullName>
    </recommendedName>
</protein>
<dbReference type="CDD" id="cd02440">
    <property type="entry name" value="AdoMet_MTases"/>
    <property type="match status" value="1"/>
</dbReference>
<dbReference type="InterPro" id="IPR029063">
    <property type="entry name" value="SAM-dependent_MTases_sf"/>
</dbReference>
<proteinExistence type="predicted"/>
<sequence length="194" mass="22400">MVKRFINNFFFPVRLLTPQNILHNIRLNTLADDRVETVLPYLQGKVLDVGCGENFLIKAWGNGIGVDIYPWKGVNLICDSTTLPFHREVFDTVTFLACLNHIPNRKAALKEAYRVLKPGGKLIITMLSKKIGFICHKMIFHCDPDLRNRHKEKGEEWGLNDSEIFDLFEQTKFNNFQTYSFGFANLNNLYLACK</sequence>
<dbReference type="SUPFAM" id="SSF53335">
    <property type="entry name" value="S-adenosyl-L-methionine-dependent methyltransferases"/>
    <property type="match status" value="1"/>
</dbReference>
<dbReference type="InterPro" id="IPR013216">
    <property type="entry name" value="Methyltransf_11"/>
</dbReference>
<organism evidence="2 3">
    <name type="scientific">Candidatus Chisholmbacteria bacterium RIFCSPHIGHO2_01_FULL_52_32</name>
    <dbReference type="NCBI Taxonomy" id="1797591"/>
    <lineage>
        <taxon>Bacteria</taxon>
        <taxon>Candidatus Chisholmiibacteriota</taxon>
    </lineage>
</organism>
<evidence type="ECO:0000313" key="2">
    <source>
        <dbReference type="EMBL" id="OGY18500.1"/>
    </source>
</evidence>
<evidence type="ECO:0000313" key="3">
    <source>
        <dbReference type="Proteomes" id="UP000179233"/>
    </source>
</evidence>
<dbReference type="PANTHER" id="PTHR43591">
    <property type="entry name" value="METHYLTRANSFERASE"/>
    <property type="match status" value="1"/>
</dbReference>
<dbReference type="Pfam" id="PF08241">
    <property type="entry name" value="Methyltransf_11"/>
    <property type="match status" value="1"/>
</dbReference>
<dbReference type="Proteomes" id="UP000179233">
    <property type="component" value="Unassembled WGS sequence"/>
</dbReference>
<dbReference type="EMBL" id="MHCJ01000003">
    <property type="protein sequence ID" value="OGY18500.1"/>
    <property type="molecule type" value="Genomic_DNA"/>
</dbReference>
<feature type="domain" description="Methyltransferase type 11" evidence="1">
    <location>
        <begin position="47"/>
        <end position="124"/>
    </location>
</feature>
<dbReference type="AlphaFoldDB" id="A0A1G1VT14"/>
<evidence type="ECO:0000259" key="1">
    <source>
        <dbReference type="Pfam" id="PF08241"/>
    </source>
</evidence>
<dbReference type="Gene3D" id="3.40.50.150">
    <property type="entry name" value="Vaccinia Virus protein VP39"/>
    <property type="match status" value="1"/>
</dbReference>
<reference evidence="2 3" key="1">
    <citation type="journal article" date="2016" name="Nat. Commun.">
        <title>Thousands of microbial genomes shed light on interconnected biogeochemical processes in an aquifer system.</title>
        <authorList>
            <person name="Anantharaman K."/>
            <person name="Brown C.T."/>
            <person name="Hug L.A."/>
            <person name="Sharon I."/>
            <person name="Castelle C.J."/>
            <person name="Probst A.J."/>
            <person name="Thomas B.C."/>
            <person name="Singh A."/>
            <person name="Wilkins M.J."/>
            <person name="Karaoz U."/>
            <person name="Brodie E.L."/>
            <person name="Williams K.H."/>
            <person name="Hubbard S.S."/>
            <person name="Banfield J.F."/>
        </authorList>
    </citation>
    <scope>NUCLEOTIDE SEQUENCE [LARGE SCALE GENOMIC DNA]</scope>
</reference>
<accession>A0A1G1VT14</accession>
<name>A0A1G1VT14_9BACT</name>
<comment type="caution">
    <text evidence="2">The sequence shown here is derived from an EMBL/GenBank/DDBJ whole genome shotgun (WGS) entry which is preliminary data.</text>
</comment>